<dbReference type="EMBL" id="JANPWB010000006">
    <property type="protein sequence ID" value="KAJ1180938.1"/>
    <property type="molecule type" value="Genomic_DNA"/>
</dbReference>
<evidence type="ECO:0000313" key="2">
    <source>
        <dbReference type="EMBL" id="KAJ1180938.1"/>
    </source>
</evidence>
<protein>
    <submittedName>
        <fullName evidence="2">Uncharacterized protein</fullName>
    </submittedName>
</protein>
<proteinExistence type="predicted"/>
<dbReference type="AlphaFoldDB" id="A0AAV7TZA4"/>
<evidence type="ECO:0000256" key="1">
    <source>
        <dbReference type="SAM" id="MobiDB-lite"/>
    </source>
</evidence>
<comment type="caution">
    <text evidence="2">The sequence shown here is derived from an EMBL/GenBank/DDBJ whole genome shotgun (WGS) entry which is preliminary data.</text>
</comment>
<accession>A0AAV7TZA4</accession>
<gene>
    <name evidence="2" type="ORF">NDU88_006149</name>
</gene>
<organism evidence="2 3">
    <name type="scientific">Pleurodeles waltl</name>
    <name type="common">Iberian ribbed newt</name>
    <dbReference type="NCBI Taxonomy" id="8319"/>
    <lineage>
        <taxon>Eukaryota</taxon>
        <taxon>Metazoa</taxon>
        <taxon>Chordata</taxon>
        <taxon>Craniata</taxon>
        <taxon>Vertebrata</taxon>
        <taxon>Euteleostomi</taxon>
        <taxon>Amphibia</taxon>
        <taxon>Batrachia</taxon>
        <taxon>Caudata</taxon>
        <taxon>Salamandroidea</taxon>
        <taxon>Salamandridae</taxon>
        <taxon>Pleurodelinae</taxon>
        <taxon>Pleurodeles</taxon>
    </lineage>
</organism>
<sequence>MSQGVIQQAPLEVTQLASSAPKPSLSLAALIQQILVEIHEAQAAQTQASEEINDQMPAINKNLTYCNARLERAEHSIPDLEDKLNHPDTTLAQYKEPRRDGR</sequence>
<feature type="region of interest" description="Disordered" evidence="1">
    <location>
        <begin position="75"/>
        <end position="102"/>
    </location>
</feature>
<dbReference type="Proteomes" id="UP001066276">
    <property type="component" value="Chromosome 3_2"/>
</dbReference>
<name>A0AAV7TZA4_PLEWA</name>
<evidence type="ECO:0000313" key="3">
    <source>
        <dbReference type="Proteomes" id="UP001066276"/>
    </source>
</evidence>
<feature type="compositionally biased region" description="Basic and acidic residues" evidence="1">
    <location>
        <begin position="75"/>
        <end position="86"/>
    </location>
</feature>
<reference evidence="2" key="1">
    <citation type="journal article" date="2022" name="bioRxiv">
        <title>Sequencing and chromosome-scale assembly of the giantPleurodeles waltlgenome.</title>
        <authorList>
            <person name="Brown T."/>
            <person name="Elewa A."/>
            <person name="Iarovenko S."/>
            <person name="Subramanian E."/>
            <person name="Araus A.J."/>
            <person name="Petzold A."/>
            <person name="Susuki M."/>
            <person name="Suzuki K.-i.T."/>
            <person name="Hayashi T."/>
            <person name="Toyoda A."/>
            <person name="Oliveira C."/>
            <person name="Osipova E."/>
            <person name="Leigh N.D."/>
            <person name="Simon A."/>
            <person name="Yun M.H."/>
        </authorList>
    </citation>
    <scope>NUCLEOTIDE SEQUENCE</scope>
    <source>
        <strain evidence="2">20211129_DDA</strain>
        <tissue evidence="2">Liver</tissue>
    </source>
</reference>
<keyword evidence="3" id="KW-1185">Reference proteome</keyword>